<feature type="region of interest" description="Disordered" evidence="1">
    <location>
        <begin position="74"/>
        <end position="134"/>
    </location>
</feature>
<organism evidence="3 4">
    <name type="scientific">Leucobacter chromiisoli</name>
    <dbReference type="NCBI Taxonomy" id="2796471"/>
    <lineage>
        <taxon>Bacteria</taxon>
        <taxon>Bacillati</taxon>
        <taxon>Actinomycetota</taxon>
        <taxon>Actinomycetes</taxon>
        <taxon>Micrococcales</taxon>
        <taxon>Microbacteriaceae</taxon>
        <taxon>Leucobacter</taxon>
    </lineage>
</organism>
<feature type="transmembrane region" description="Helical" evidence="2">
    <location>
        <begin position="48"/>
        <end position="69"/>
    </location>
</feature>
<evidence type="ECO:0000313" key="3">
    <source>
        <dbReference type="EMBL" id="MBK0418351.1"/>
    </source>
</evidence>
<feature type="region of interest" description="Disordered" evidence="1">
    <location>
        <begin position="1"/>
        <end position="43"/>
    </location>
</feature>
<name>A0A934Q780_9MICO</name>
<accession>A0A934Q780</accession>
<keyword evidence="2" id="KW-0812">Transmembrane</keyword>
<dbReference type="Proteomes" id="UP000608530">
    <property type="component" value="Unassembled WGS sequence"/>
</dbReference>
<feature type="compositionally biased region" description="Basic and acidic residues" evidence="1">
    <location>
        <begin position="1"/>
        <end position="22"/>
    </location>
</feature>
<dbReference type="EMBL" id="JAEHOH010000006">
    <property type="protein sequence ID" value="MBK0418351.1"/>
    <property type="molecule type" value="Genomic_DNA"/>
</dbReference>
<reference evidence="3" key="1">
    <citation type="submission" date="2020-12" db="EMBL/GenBank/DDBJ databases">
        <title>Leucobacter sp. CAS1, isolated from Chromium sludge.</title>
        <authorList>
            <person name="Xu Z."/>
        </authorList>
    </citation>
    <scope>NUCLEOTIDE SEQUENCE</scope>
    <source>
        <strain evidence="3">CSA1</strain>
    </source>
</reference>
<evidence type="ECO:0000256" key="1">
    <source>
        <dbReference type="SAM" id="MobiDB-lite"/>
    </source>
</evidence>
<feature type="compositionally biased region" description="Basic and acidic residues" evidence="1">
    <location>
        <begin position="85"/>
        <end position="118"/>
    </location>
</feature>
<dbReference type="RefSeq" id="WP_200114429.1">
    <property type="nucleotide sequence ID" value="NZ_JAEHOH010000006.1"/>
</dbReference>
<gene>
    <name evidence="3" type="ORF">JD276_04805</name>
</gene>
<protein>
    <recommendedName>
        <fullName evidence="5">PepSY domain-containing protein</fullName>
    </recommendedName>
</protein>
<comment type="caution">
    <text evidence="3">The sequence shown here is derived from an EMBL/GenBank/DDBJ whole genome shotgun (WGS) entry which is preliminary data.</text>
</comment>
<keyword evidence="2" id="KW-0472">Membrane</keyword>
<evidence type="ECO:0008006" key="5">
    <source>
        <dbReference type="Google" id="ProtNLM"/>
    </source>
</evidence>
<dbReference type="AlphaFoldDB" id="A0A934Q780"/>
<evidence type="ECO:0000313" key="4">
    <source>
        <dbReference type="Proteomes" id="UP000608530"/>
    </source>
</evidence>
<proteinExistence type="predicted"/>
<evidence type="ECO:0000256" key="2">
    <source>
        <dbReference type="SAM" id="Phobius"/>
    </source>
</evidence>
<keyword evidence="2" id="KW-1133">Transmembrane helix</keyword>
<sequence>MNENEKPTDEKPTDDHQYREHGGVPADGTAPAPPAPPATSKRRLGRPAIIGIGVGAALLLAGGGLAIGMEIADDRDDSPAAAADRAARADDGDRADRDADRGDDADDRGDLADDRDGLGQDAGPGASLPASDGAALRDAAEAAIAAVDGAGATSIDVEAGGYEVEVLLSGGTETDVFVPADGGEAELIDRDDSDTTRDPALDLDGLDRIVAAALEEASRVSDGADGRVDSVSSSDDRGVASEVTVRLDADREVEVALDADLGVLSTDLDD</sequence>
<keyword evidence="4" id="KW-1185">Reference proteome</keyword>